<accession>A0AAD4DZZ8</accession>
<dbReference type="SUPFAM" id="SSF48264">
    <property type="entry name" value="Cytochrome P450"/>
    <property type="match status" value="1"/>
</dbReference>
<proteinExistence type="inferred from homology"/>
<feature type="transmembrane region" description="Helical" evidence="10">
    <location>
        <begin position="12"/>
        <end position="32"/>
    </location>
</feature>
<comment type="similarity">
    <text evidence="2 9">Belongs to the cytochrome P450 family.</text>
</comment>
<dbReference type="PROSITE" id="PS00086">
    <property type="entry name" value="CYTOCHROME_P450"/>
    <property type="match status" value="1"/>
</dbReference>
<gene>
    <name evidence="11" type="ORF">F5891DRAFT_540546</name>
</gene>
<dbReference type="CDD" id="cd11063">
    <property type="entry name" value="CYP52"/>
    <property type="match status" value="1"/>
</dbReference>
<dbReference type="GO" id="GO:0016705">
    <property type="term" value="F:oxidoreductase activity, acting on paired donors, with incorporation or reduction of molecular oxygen"/>
    <property type="evidence" value="ECO:0007669"/>
    <property type="project" value="InterPro"/>
</dbReference>
<keyword evidence="7 9" id="KW-0503">Monooxygenase</keyword>
<dbReference type="GeneID" id="64666478"/>
<evidence type="ECO:0000256" key="5">
    <source>
        <dbReference type="ARBA" id="ARBA00023002"/>
    </source>
</evidence>
<dbReference type="EMBL" id="JABBWK010000048">
    <property type="protein sequence ID" value="KAG1897233.1"/>
    <property type="molecule type" value="Genomic_DNA"/>
</dbReference>
<dbReference type="GO" id="GO:0020037">
    <property type="term" value="F:heme binding"/>
    <property type="evidence" value="ECO:0007669"/>
    <property type="project" value="InterPro"/>
</dbReference>
<dbReference type="GO" id="GO:0005506">
    <property type="term" value="F:iron ion binding"/>
    <property type="evidence" value="ECO:0007669"/>
    <property type="project" value="InterPro"/>
</dbReference>
<keyword evidence="10" id="KW-0812">Transmembrane</keyword>
<evidence type="ECO:0000256" key="10">
    <source>
        <dbReference type="SAM" id="Phobius"/>
    </source>
</evidence>
<feature type="binding site" description="axial binding residue" evidence="8">
    <location>
        <position position="535"/>
    </location>
    <ligand>
        <name>heme</name>
        <dbReference type="ChEBI" id="CHEBI:30413"/>
    </ligand>
    <ligandPart>
        <name>Fe</name>
        <dbReference type="ChEBI" id="CHEBI:18248"/>
    </ligandPart>
</feature>
<dbReference type="InterPro" id="IPR036396">
    <property type="entry name" value="Cyt_P450_sf"/>
</dbReference>
<dbReference type="PANTHER" id="PTHR24287">
    <property type="entry name" value="P450, PUTATIVE (EUROFUNG)-RELATED"/>
    <property type="match status" value="1"/>
</dbReference>
<protein>
    <submittedName>
        <fullName evidence="11">Cytochrome P450</fullName>
    </submittedName>
</protein>
<dbReference type="Proteomes" id="UP001195769">
    <property type="component" value="Unassembled WGS sequence"/>
</dbReference>
<evidence type="ECO:0000256" key="6">
    <source>
        <dbReference type="ARBA" id="ARBA00023004"/>
    </source>
</evidence>
<name>A0AAD4DZZ8_9AGAM</name>
<dbReference type="InterPro" id="IPR047146">
    <property type="entry name" value="Cyt_P450_E_CYP52_fungi"/>
</dbReference>
<keyword evidence="10" id="KW-1133">Transmembrane helix</keyword>
<comment type="caution">
    <text evidence="11">The sequence shown here is derived from an EMBL/GenBank/DDBJ whole genome shotgun (WGS) entry which is preliminary data.</text>
</comment>
<organism evidence="11 12">
    <name type="scientific">Suillus fuscotomentosus</name>
    <dbReference type="NCBI Taxonomy" id="1912939"/>
    <lineage>
        <taxon>Eukaryota</taxon>
        <taxon>Fungi</taxon>
        <taxon>Dikarya</taxon>
        <taxon>Basidiomycota</taxon>
        <taxon>Agaricomycotina</taxon>
        <taxon>Agaricomycetes</taxon>
        <taxon>Agaricomycetidae</taxon>
        <taxon>Boletales</taxon>
        <taxon>Suillineae</taxon>
        <taxon>Suillaceae</taxon>
        <taxon>Suillus</taxon>
    </lineage>
</organism>
<dbReference type="Gene3D" id="1.10.630.10">
    <property type="entry name" value="Cytochrome P450"/>
    <property type="match status" value="1"/>
</dbReference>
<feature type="transmembrane region" description="Helical" evidence="10">
    <location>
        <begin position="44"/>
        <end position="65"/>
    </location>
</feature>
<dbReference type="AlphaFoldDB" id="A0AAD4DZZ8"/>
<sequence length="613" mass="69266">MSRTWLSPGVAYLTRGLLSVVVPAASSVIIVVRLASLKGVRISPWLISAVVLGAAPLGFAAYVLADEISQKRKANRLGARLVPRIHGKLPGNLDKVVKMVLRNENEYLGTAFISCIPCSCFTESYFCLGRPIEDEIKVLGPTINFRFFWEDLILTTEPQHIKTILATDFDNYVKGAKFREAADSVLGTGVFNSDGEIWKLHRTMTRPFFTHDRISHFEIFDRHADHAITLAKKRFRAGLAIDFQDLISRFTLDSASEFLFGHCIDSLSAGLPYPHNAIESTNAIQGDNAAATFAYAFSQAQQAINRRVSIGQTWPLVEILADSTEQHMKVVNAFLDPILKDALEKRSTAVEFDKNEFADDQTLVDHLVNLTSDFKIIKDETLNILLAGRDTTASTLTSVIYLLAMHPEFLTRLREEIISKVGLTRRPTYDDIKEMKYLRAVLNETLRLFPAVPFDIRENICDTTWISPEDGKKPLFIPKGTMLSYSVLLMHRRTDLWGPDALEFDPDRWLDERVKKYLIPNPFIFLPFNAGPRICLGQQFAYNEMSFMVIRLLQNFSAITLSPEPAMRPPAWWAEKGGRQAIEQFRPRNHLTLYAMGGMWVKMEAVDDGEVID</sequence>
<keyword evidence="6 8" id="KW-0408">Iron</keyword>
<comment type="cofactor">
    <cofactor evidence="1 8">
        <name>heme</name>
        <dbReference type="ChEBI" id="CHEBI:30413"/>
    </cofactor>
</comment>
<dbReference type="PRINTS" id="PR00385">
    <property type="entry name" value="P450"/>
</dbReference>
<dbReference type="Pfam" id="PF00067">
    <property type="entry name" value="p450"/>
    <property type="match status" value="1"/>
</dbReference>
<evidence type="ECO:0000256" key="8">
    <source>
        <dbReference type="PIRSR" id="PIRSR602401-1"/>
    </source>
</evidence>
<keyword evidence="4 8" id="KW-0479">Metal-binding</keyword>
<dbReference type="RefSeq" id="XP_041222809.1">
    <property type="nucleotide sequence ID" value="XM_041372180.1"/>
</dbReference>
<evidence type="ECO:0000256" key="9">
    <source>
        <dbReference type="RuleBase" id="RU000461"/>
    </source>
</evidence>
<keyword evidence="3 8" id="KW-0349">Heme</keyword>
<evidence type="ECO:0000313" key="12">
    <source>
        <dbReference type="Proteomes" id="UP001195769"/>
    </source>
</evidence>
<evidence type="ECO:0000256" key="1">
    <source>
        <dbReference type="ARBA" id="ARBA00001971"/>
    </source>
</evidence>
<dbReference type="InterPro" id="IPR002401">
    <property type="entry name" value="Cyt_P450_E_grp-I"/>
</dbReference>
<dbReference type="PRINTS" id="PR00463">
    <property type="entry name" value="EP450I"/>
</dbReference>
<keyword evidence="5 9" id="KW-0560">Oxidoreductase</keyword>
<keyword evidence="10" id="KW-0472">Membrane</keyword>
<dbReference type="PANTHER" id="PTHR24287:SF1">
    <property type="entry name" value="P450, PUTATIVE (EUROFUNG)-RELATED"/>
    <property type="match status" value="1"/>
</dbReference>
<dbReference type="InterPro" id="IPR017972">
    <property type="entry name" value="Cyt_P450_CS"/>
</dbReference>
<evidence type="ECO:0000256" key="2">
    <source>
        <dbReference type="ARBA" id="ARBA00010617"/>
    </source>
</evidence>
<evidence type="ECO:0000313" key="11">
    <source>
        <dbReference type="EMBL" id="KAG1897233.1"/>
    </source>
</evidence>
<keyword evidence="12" id="KW-1185">Reference proteome</keyword>
<evidence type="ECO:0000256" key="3">
    <source>
        <dbReference type="ARBA" id="ARBA00022617"/>
    </source>
</evidence>
<evidence type="ECO:0000256" key="7">
    <source>
        <dbReference type="ARBA" id="ARBA00023033"/>
    </source>
</evidence>
<evidence type="ECO:0000256" key="4">
    <source>
        <dbReference type="ARBA" id="ARBA00022723"/>
    </source>
</evidence>
<dbReference type="GO" id="GO:0004497">
    <property type="term" value="F:monooxygenase activity"/>
    <property type="evidence" value="ECO:0007669"/>
    <property type="project" value="UniProtKB-KW"/>
</dbReference>
<dbReference type="InterPro" id="IPR001128">
    <property type="entry name" value="Cyt_P450"/>
</dbReference>
<reference evidence="11" key="1">
    <citation type="journal article" date="2020" name="New Phytol.">
        <title>Comparative genomics reveals dynamic genome evolution in host specialist ectomycorrhizal fungi.</title>
        <authorList>
            <person name="Lofgren L.A."/>
            <person name="Nguyen N.H."/>
            <person name="Vilgalys R."/>
            <person name="Ruytinx J."/>
            <person name="Liao H.L."/>
            <person name="Branco S."/>
            <person name="Kuo A."/>
            <person name="LaButti K."/>
            <person name="Lipzen A."/>
            <person name="Andreopoulos W."/>
            <person name="Pangilinan J."/>
            <person name="Riley R."/>
            <person name="Hundley H."/>
            <person name="Na H."/>
            <person name="Barry K."/>
            <person name="Grigoriev I.V."/>
            <person name="Stajich J.E."/>
            <person name="Kennedy P.G."/>
        </authorList>
    </citation>
    <scope>NUCLEOTIDE SEQUENCE</scope>
    <source>
        <strain evidence="11">FC203</strain>
    </source>
</reference>